<keyword evidence="1" id="KW-1133">Transmembrane helix</keyword>
<keyword evidence="1" id="KW-0472">Membrane</keyword>
<evidence type="ECO:0000256" key="1">
    <source>
        <dbReference type="SAM" id="Phobius"/>
    </source>
</evidence>
<feature type="transmembrane region" description="Helical" evidence="1">
    <location>
        <begin position="82"/>
        <end position="110"/>
    </location>
</feature>
<keyword evidence="3" id="KW-1185">Reference proteome</keyword>
<protein>
    <recommendedName>
        <fullName evidence="4">Integral membrane protein</fullName>
    </recommendedName>
</protein>
<keyword evidence="1" id="KW-0812">Transmembrane</keyword>
<evidence type="ECO:0000313" key="2">
    <source>
        <dbReference type="EMBL" id="GGU82499.1"/>
    </source>
</evidence>
<reference evidence="3" key="1">
    <citation type="journal article" date="2019" name="Int. J. Syst. Evol. Microbiol.">
        <title>The Global Catalogue of Microorganisms (GCM) 10K type strain sequencing project: providing services to taxonomists for standard genome sequencing and annotation.</title>
        <authorList>
            <consortium name="The Broad Institute Genomics Platform"/>
            <consortium name="The Broad Institute Genome Sequencing Center for Infectious Disease"/>
            <person name="Wu L."/>
            <person name="Ma J."/>
        </authorList>
    </citation>
    <scope>NUCLEOTIDE SEQUENCE [LARGE SCALE GENOMIC DNA]</scope>
    <source>
        <strain evidence="3">JCM 3399</strain>
    </source>
</reference>
<comment type="caution">
    <text evidence="2">The sequence shown here is derived from an EMBL/GenBank/DDBJ whole genome shotgun (WGS) entry which is preliminary data.</text>
</comment>
<name>A0ABQ2VHF0_9ACTN</name>
<organism evidence="2 3">
    <name type="scientific">Streptomyces albospinus</name>
    <dbReference type="NCBI Taxonomy" id="285515"/>
    <lineage>
        <taxon>Bacteria</taxon>
        <taxon>Bacillati</taxon>
        <taxon>Actinomycetota</taxon>
        <taxon>Actinomycetes</taxon>
        <taxon>Kitasatosporales</taxon>
        <taxon>Streptomycetaceae</taxon>
        <taxon>Streptomyces</taxon>
    </lineage>
</organism>
<gene>
    <name evidence="2" type="ORF">GCM10010211_55620</name>
</gene>
<evidence type="ECO:0000313" key="3">
    <source>
        <dbReference type="Proteomes" id="UP000654471"/>
    </source>
</evidence>
<accession>A0ABQ2VHF0</accession>
<feature type="transmembrane region" description="Helical" evidence="1">
    <location>
        <begin position="116"/>
        <end position="132"/>
    </location>
</feature>
<feature type="transmembrane region" description="Helical" evidence="1">
    <location>
        <begin position="52"/>
        <end position="70"/>
    </location>
</feature>
<feature type="transmembrane region" description="Helical" evidence="1">
    <location>
        <begin position="21"/>
        <end position="40"/>
    </location>
</feature>
<dbReference type="RefSeq" id="WP_189304419.1">
    <property type="nucleotide sequence ID" value="NZ_BMRP01000022.1"/>
</dbReference>
<dbReference type="EMBL" id="BMRP01000022">
    <property type="protein sequence ID" value="GGU82499.1"/>
    <property type="molecule type" value="Genomic_DNA"/>
</dbReference>
<proteinExistence type="predicted"/>
<dbReference type="Proteomes" id="UP000654471">
    <property type="component" value="Unassembled WGS sequence"/>
</dbReference>
<sequence>MRRPHSTHVHQRRERSRAENVRHASSGAYGLIAALVVFAVGSSNDLPSPWSLVARLVGGGLIVGGLVVQCRQARVHKKTSVAGALFSLSVAAVVIAVLVASLIVACLVHLPIPSVPAAAVAAVATWVATYATRPVVERVARRDDQGCWTGRR</sequence>
<evidence type="ECO:0008006" key="4">
    <source>
        <dbReference type="Google" id="ProtNLM"/>
    </source>
</evidence>